<keyword evidence="4" id="KW-1134">Transmembrane beta strand</keyword>
<evidence type="ECO:0000256" key="3">
    <source>
        <dbReference type="ARBA" id="ARBA00022448"/>
    </source>
</evidence>
<evidence type="ECO:0000256" key="5">
    <source>
        <dbReference type="ARBA" id="ARBA00022692"/>
    </source>
</evidence>
<evidence type="ECO:0000256" key="4">
    <source>
        <dbReference type="ARBA" id="ARBA00022452"/>
    </source>
</evidence>
<dbReference type="SUPFAM" id="SSF56954">
    <property type="entry name" value="Outer membrane efflux proteins (OEP)"/>
    <property type="match status" value="1"/>
</dbReference>
<dbReference type="GO" id="GO:0015562">
    <property type="term" value="F:efflux transmembrane transporter activity"/>
    <property type="evidence" value="ECO:0007669"/>
    <property type="project" value="InterPro"/>
</dbReference>
<dbReference type="GO" id="GO:1990281">
    <property type="term" value="C:efflux pump complex"/>
    <property type="evidence" value="ECO:0007669"/>
    <property type="project" value="TreeGrafter"/>
</dbReference>
<protein>
    <submittedName>
        <fullName evidence="8">TolC family protein</fullName>
    </submittedName>
</protein>
<gene>
    <name evidence="8" type="ORF">MW871_03290</name>
</gene>
<dbReference type="Proteomes" id="UP001139260">
    <property type="component" value="Unassembled WGS sequence"/>
</dbReference>
<dbReference type="GO" id="GO:0015288">
    <property type="term" value="F:porin activity"/>
    <property type="evidence" value="ECO:0007669"/>
    <property type="project" value="TreeGrafter"/>
</dbReference>
<keyword evidence="6" id="KW-0472">Membrane</keyword>
<comment type="similarity">
    <text evidence="2">Belongs to the outer membrane factor (OMF) (TC 1.B.17) family.</text>
</comment>
<dbReference type="InterPro" id="IPR003423">
    <property type="entry name" value="OMP_efflux"/>
</dbReference>
<evidence type="ECO:0000256" key="2">
    <source>
        <dbReference type="ARBA" id="ARBA00007613"/>
    </source>
</evidence>
<dbReference type="PANTHER" id="PTHR30026">
    <property type="entry name" value="OUTER MEMBRANE PROTEIN TOLC"/>
    <property type="match status" value="1"/>
</dbReference>
<evidence type="ECO:0000256" key="1">
    <source>
        <dbReference type="ARBA" id="ARBA00004442"/>
    </source>
</evidence>
<dbReference type="RefSeq" id="WP_248427547.1">
    <property type="nucleotide sequence ID" value="NZ_JALNUB010000002.1"/>
</dbReference>
<dbReference type="GO" id="GO:0009279">
    <property type="term" value="C:cell outer membrane"/>
    <property type="evidence" value="ECO:0007669"/>
    <property type="project" value="UniProtKB-SubCell"/>
</dbReference>
<name>A0A9X1XSF6_9FLAO</name>
<dbReference type="AlphaFoldDB" id="A0A9X1XSF6"/>
<evidence type="ECO:0000256" key="6">
    <source>
        <dbReference type="ARBA" id="ARBA00023136"/>
    </source>
</evidence>
<comment type="subcellular location">
    <subcellularLocation>
        <location evidence="1">Cell outer membrane</location>
    </subcellularLocation>
</comment>
<keyword evidence="7" id="KW-0998">Cell outer membrane</keyword>
<reference evidence="8" key="1">
    <citation type="submission" date="2022-04" db="EMBL/GenBank/DDBJ databases">
        <title>Flavobacterium pygoscelis sp. nov. isolated from Chinstrap chick (Pygoscelis antarcticus).</title>
        <authorList>
            <person name="Irgang R."/>
            <person name="Poblete-Morales M."/>
            <person name="Avendano-Herrera R."/>
        </authorList>
    </citation>
    <scope>NUCLEOTIDE SEQUENCE</scope>
    <source>
        <strain evidence="8">I-SCBP12n</strain>
    </source>
</reference>
<comment type="caution">
    <text evidence="8">The sequence shown here is derived from an EMBL/GenBank/DDBJ whole genome shotgun (WGS) entry which is preliminary data.</text>
</comment>
<organism evidence="8 9">
    <name type="scientific">Flavobacterium pygoscelis</name>
    <dbReference type="NCBI Taxonomy" id="2893176"/>
    <lineage>
        <taxon>Bacteria</taxon>
        <taxon>Pseudomonadati</taxon>
        <taxon>Bacteroidota</taxon>
        <taxon>Flavobacteriia</taxon>
        <taxon>Flavobacteriales</taxon>
        <taxon>Flavobacteriaceae</taxon>
        <taxon>Flavobacterium</taxon>
    </lineage>
</organism>
<accession>A0A9X1XSF6</accession>
<dbReference type="Gene3D" id="1.20.1600.10">
    <property type="entry name" value="Outer membrane efflux proteins (OEP)"/>
    <property type="match status" value="1"/>
</dbReference>
<dbReference type="InterPro" id="IPR051906">
    <property type="entry name" value="TolC-like"/>
</dbReference>
<keyword evidence="3" id="KW-0813">Transport</keyword>
<evidence type="ECO:0000313" key="9">
    <source>
        <dbReference type="Proteomes" id="UP001139260"/>
    </source>
</evidence>
<proteinExistence type="inferred from homology"/>
<evidence type="ECO:0000256" key="7">
    <source>
        <dbReference type="ARBA" id="ARBA00023237"/>
    </source>
</evidence>
<keyword evidence="9" id="KW-1185">Reference proteome</keyword>
<dbReference type="PANTHER" id="PTHR30026:SF23">
    <property type="entry name" value="TO APRF-PUTATIVE OUTER MEMBRANE EFFLUX PROTEIN OR SECRETED ALKALINE PHOSPHATASE-RELATED"/>
    <property type="match status" value="1"/>
</dbReference>
<keyword evidence="5" id="KW-0812">Transmembrane</keyword>
<sequence length="456" mass="52675">MFLIKWVSSNQSRFNFLRVLLLAFLFFQVPIGAHAQQPKVITLNEAIQIAKVNNRTIQKSHILKEISETGIKEAKNLRLPEIGFNAMYSRLSDVTLWEGGGFTKQIVVAPEPGNTIYDVVTKFDMPLYEGGKIKNEIKKSHQENEIAELHVEKTENDVQLEVTATFLGIYKMMELQKIIEESIKEEEERLKEVKAFKSHGIVTKNEVLRAELQLSDRELSSLTNKKNIRIALQDLKTLLQLPEEEDIRIDSTSLIDMIPVMKQYDFYFKETMQNEEMRIASREIDVKKTELKMVKANALPRLAFFGNYNLRYPMYLTFSLDMPFMYTIGQVGIEASYDISNLYKNKAKVQIANLKVELQKNESEIVKNEMTDKVFRNHTQYQEILDKLKVTDKALVLAQENYRIVKAKYLNQLVLITEMVDADNALLQAKFNKISTKIDGAMKQYELLHTAGILNK</sequence>
<evidence type="ECO:0000313" key="8">
    <source>
        <dbReference type="EMBL" id="MCK8140911.1"/>
    </source>
</evidence>
<dbReference type="EMBL" id="JALNUB010000002">
    <property type="protein sequence ID" value="MCK8140911.1"/>
    <property type="molecule type" value="Genomic_DNA"/>
</dbReference>
<dbReference type="Pfam" id="PF02321">
    <property type="entry name" value="OEP"/>
    <property type="match status" value="1"/>
</dbReference>